<sequence length="54" mass="6150">MRIPRVKYLPAWYFMLVIVDDEPNIAQSPSELRVMGPVMLSRESRDSGTDVSPV</sequence>
<protein>
    <submittedName>
        <fullName evidence="1">Uncharacterized protein</fullName>
    </submittedName>
</protein>
<evidence type="ECO:0000313" key="1">
    <source>
        <dbReference type="EMBL" id="ELQ41348.1"/>
    </source>
</evidence>
<dbReference type="EMBL" id="JH793350">
    <property type="protein sequence ID" value="ELQ41348.1"/>
    <property type="molecule type" value="Genomic_DNA"/>
</dbReference>
<accession>A0AA97PNY3</accession>
<dbReference type="Proteomes" id="UP000011086">
    <property type="component" value="Unassembled WGS sequence"/>
</dbReference>
<name>A0AA97PNY3_PYRO3</name>
<gene>
    <name evidence="1" type="ORF">OOU_Y34scaffold00283g42</name>
</gene>
<reference evidence="1" key="1">
    <citation type="journal article" date="2012" name="PLoS Genet.">
        <title>Comparative analysis of the genomes of two field isolates of the rice blast fungus Magnaporthe oryzae.</title>
        <authorList>
            <person name="Xue M."/>
            <person name="Yang J."/>
            <person name="Li Z."/>
            <person name="Hu S."/>
            <person name="Yao N."/>
            <person name="Dean R.A."/>
            <person name="Zhao W."/>
            <person name="Shen M."/>
            <person name="Zhang H."/>
            <person name="Li C."/>
            <person name="Liu L."/>
            <person name="Cao L."/>
            <person name="Xu X."/>
            <person name="Xing Y."/>
            <person name="Hsiang T."/>
            <person name="Zhang Z."/>
            <person name="Xu J.R."/>
            <person name="Peng Y.L."/>
        </authorList>
    </citation>
    <scope>NUCLEOTIDE SEQUENCE</scope>
    <source>
        <strain evidence="1">Y34</strain>
    </source>
</reference>
<organism evidence="1">
    <name type="scientific">Pyricularia oryzae (strain Y34)</name>
    <name type="common">Rice blast fungus</name>
    <name type="synonym">Magnaporthe oryzae</name>
    <dbReference type="NCBI Taxonomy" id="1143189"/>
    <lineage>
        <taxon>Eukaryota</taxon>
        <taxon>Fungi</taxon>
        <taxon>Dikarya</taxon>
        <taxon>Ascomycota</taxon>
        <taxon>Pezizomycotina</taxon>
        <taxon>Sordariomycetes</taxon>
        <taxon>Sordariomycetidae</taxon>
        <taxon>Magnaporthales</taxon>
        <taxon>Pyriculariaceae</taxon>
        <taxon>Pyricularia</taxon>
    </lineage>
</organism>
<dbReference type="AlphaFoldDB" id="A0AA97PNY3"/>
<proteinExistence type="predicted"/>